<accession>A0A445MXA5</accession>
<dbReference type="SUPFAM" id="SSF109604">
    <property type="entry name" value="HD-domain/PDEase-like"/>
    <property type="match status" value="1"/>
</dbReference>
<organism evidence="4">
    <name type="scientific">uncultured Desulfobacterium sp</name>
    <dbReference type="NCBI Taxonomy" id="201089"/>
    <lineage>
        <taxon>Bacteria</taxon>
        <taxon>Pseudomonadati</taxon>
        <taxon>Thermodesulfobacteriota</taxon>
        <taxon>Desulfobacteria</taxon>
        <taxon>Desulfobacterales</taxon>
        <taxon>Desulfobacteriaceae</taxon>
        <taxon>Desulfobacterium</taxon>
        <taxon>environmental samples</taxon>
    </lineage>
</organism>
<dbReference type="InterPro" id="IPR003607">
    <property type="entry name" value="HD/PDEase_dom"/>
</dbReference>
<dbReference type="InterPro" id="IPR011006">
    <property type="entry name" value="CheY-like_superfamily"/>
</dbReference>
<protein>
    <recommendedName>
        <fullName evidence="5">Two-component system response regulator</fullName>
    </recommendedName>
</protein>
<dbReference type="Gene3D" id="1.10.3210.10">
    <property type="entry name" value="Hypothetical protein af1432"/>
    <property type="match status" value="1"/>
</dbReference>
<feature type="domain" description="HDOD" evidence="3">
    <location>
        <begin position="144"/>
        <end position="341"/>
    </location>
</feature>
<dbReference type="InterPro" id="IPR013976">
    <property type="entry name" value="HDOD"/>
</dbReference>
<dbReference type="CDD" id="cd00077">
    <property type="entry name" value="HDc"/>
    <property type="match status" value="1"/>
</dbReference>
<feature type="domain" description="Response regulatory" evidence="2">
    <location>
        <begin position="8"/>
        <end position="123"/>
    </location>
</feature>
<feature type="modified residue" description="4-aspartylphosphate" evidence="1">
    <location>
        <position position="59"/>
    </location>
</feature>
<dbReference type="Gene3D" id="3.40.50.2300">
    <property type="match status" value="1"/>
</dbReference>
<evidence type="ECO:0000256" key="1">
    <source>
        <dbReference type="PROSITE-ProRule" id="PRU00169"/>
    </source>
</evidence>
<dbReference type="Pfam" id="PF08668">
    <property type="entry name" value="HDOD"/>
    <property type="match status" value="1"/>
</dbReference>
<evidence type="ECO:0000259" key="3">
    <source>
        <dbReference type="PROSITE" id="PS51833"/>
    </source>
</evidence>
<keyword evidence="1" id="KW-0597">Phosphoprotein</keyword>
<evidence type="ECO:0000313" key="4">
    <source>
        <dbReference type="EMBL" id="SPD74164.1"/>
    </source>
</evidence>
<name>A0A445MXA5_9BACT</name>
<evidence type="ECO:0008006" key="5">
    <source>
        <dbReference type="Google" id="ProtNLM"/>
    </source>
</evidence>
<dbReference type="InterPro" id="IPR014626">
    <property type="entry name" value="Sig_transdc_resp-reg_put"/>
</dbReference>
<dbReference type="InterPro" id="IPR001789">
    <property type="entry name" value="Sig_transdc_resp-reg_receiver"/>
</dbReference>
<dbReference type="GO" id="GO:0000160">
    <property type="term" value="P:phosphorelay signal transduction system"/>
    <property type="evidence" value="ECO:0007669"/>
    <property type="project" value="InterPro"/>
</dbReference>
<evidence type="ECO:0000259" key="2">
    <source>
        <dbReference type="PROSITE" id="PS50110"/>
    </source>
</evidence>
<dbReference type="PANTHER" id="PTHR33525:SF3">
    <property type="entry name" value="RIBONUCLEASE Y"/>
    <property type="match status" value="1"/>
</dbReference>
<dbReference type="AlphaFoldDB" id="A0A445MXA5"/>
<dbReference type="SMART" id="SM00471">
    <property type="entry name" value="HDc"/>
    <property type="match status" value="1"/>
</dbReference>
<dbReference type="PIRSF" id="PIRSF036883">
    <property type="entry name" value="RR_HD-GYP_mod"/>
    <property type="match status" value="1"/>
</dbReference>
<dbReference type="PROSITE" id="PS50110">
    <property type="entry name" value="RESPONSE_REGULATORY"/>
    <property type="match status" value="1"/>
</dbReference>
<dbReference type="PROSITE" id="PS51833">
    <property type="entry name" value="HDOD"/>
    <property type="match status" value="1"/>
</dbReference>
<reference evidence="4" key="1">
    <citation type="submission" date="2018-01" db="EMBL/GenBank/DDBJ databases">
        <authorList>
            <person name="Regsiter A."/>
            <person name="William W."/>
        </authorList>
    </citation>
    <scope>NUCLEOTIDE SEQUENCE</scope>
    <source>
        <strain evidence="4">TRIP AH-1</strain>
    </source>
</reference>
<dbReference type="NCBIfam" id="TIGR00277">
    <property type="entry name" value="HDIG"/>
    <property type="match status" value="1"/>
</dbReference>
<sequence>MEQSIKKQILFVDDEPNILAGLQRMLRGMRNEWDMSFVPGGIEALKIMTEKHFDVIVSDMRMPEVDGAQLLTKVKELYPNMVRIILSGHSEKEMILKTVKPAHQYLSKPCDAETLKSAIGRVFFVNDLILRNNLTNIILQIETIPCLPALYLELNNLLKSPETSTQQIGKVISKDLGMTAKILHLVNSAFFGLPCHISDPTHAVSLLGVDTMKALVLIAGIFSQFDVKKVRFMDIQRLFDHCMKTAAMAKEVAAKEKFSKKDIDDIFISGLVHDVGKLILADNLPEKYKEILKEASVQDICLEEAEFKFLGTTHADIGAYLMALWGLPDTIVKNIACHHHPERLSAKELSQLTVLYVVNILEYETRQCSSKEIPSCGFNSVYIDEIGLSEKVDEWKCLFETVD</sequence>
<dbReference type="SUPFAM" id="SSF52172">
    <property type="entry name" value="CheY-like"/>
    <property type="match status" value="1"/>
</dbReference>
<dbReference type="InterPro" id="IPR006675">
    <property type="entry name" value="HDIG_dom"/>
</dbReference>
<dbReference type="SMART" id="SM00448">
    <property type="entry name" value="REC"/>
    <property type="match status" value="1"/>
</dbReference>
<dbReference type="EMBL" id="OJIN01000122">
    <property type="protein sequence ID" value="SPD74164.1"/>
    <property type="molecule type" value="Genomic_DNA"/>
</dbReference>
<dbReference type="PANTHER" id="PTHR33525">
    <property type="match status" value="1"/>
</dbReference>
<proteinExistence type="predicted"/>
<dbReference type="InterPro" id="IPR052340">
    <property type="entry name" value="RNase_Y/CdgJ"/>
</dbReference>
<gene>
    <name evidence="4" type="ORF">PITCH_A2080003</name>
</gene>
<dbReference type="CDD" id="cd17569">
    <property type="entry name" value="REC_HupR-like"/>
    <property type="match status" value="1"/>
</dbReference>
<dbReference type="Pfam" id="PF00072">
    <property type="entry name" value="Response_reg"/>
    <property type="match status" value="1"/>
</dbReference>